<feature type="transmembrane region" description="Helical" evidence="6">
    <location>
        <begin position="7"/>
        <end position="25"/>
    </location>
</feature>
<feature type="transmembrane region" description="Helical" evidence="6">
    <location>
        <begin position="390"/>
        <end position="410"/>
    </location>
</feature>
<sequence length="747" mass="84096">MIEKLLKYRYIYIVILILLVVFAAIKAPNIEVDTDISQFFHEDDADYTFYQDMKSEFSSQDNLILLGVKYQDSVFNLEFLNKIEALTDSLKQIPNIKKVNSLLTLSYPIKSMFGIIGVPYLKIEDSGKLAYNKKKILGDELPKSFINRQGDALFLWIETEPNLETKPLDKLIGDVNALRTDYGELTTFLWGREVIDVSFKNILIKEILTFSFWISIFLCLSLIFIFKKPAAILFPIVLVVVVIILFLGGMVTLGRPISTMSNLFPTIILIVAVSDVIHLCIKYDIEAKKGLSSKQATKNALSEIGFTTLITSFTTAVGFLVLYMSPMQAMRNFGVESAILVILTFVLTLIFLPIFFSGLKKGNLFTISKPFTALSTKLFKKLDLIYKYQNTVLVGFAVVLALSCYGMTLISTNGSHYSFPEKTDLYSSYKFFENNFGGSRTFELVLSSKNEKKLNEPELLETVYAIDNYLAEHPNLNDVKSPVNYYQIMSQAYYPNTYKERPLPLDIKTIKKYEKQLASLLKKDYLANKNRTIFKFNAQMKDFGKHDIDAIHTDILAHVNSLIANKPIEARLSGIDMLIDISQEKSIENTFFGLLIAIIIVSITLGIVYKNLALGILAVFLNLIPLIITAGIMGFFKVDLRAEIALIFTVGFVIAVDDTIHLLSKFQWERKKGGSVDYAIKTAVLECGKAILATSIILVGGFFILMSSGSLEIFILGLLVGLIVIITLFVDLVLAPIVILKWFKKFL</sequence>
<feature type="transmembrane region" description="Helical" evidence="6">
    <location>
        <begin position="304"/>
        <end position="325"/>
    </location>
</feature>
<comment type="subcellular location">
    <subcellularLocation>
        <location evidence="1">Cell membrane</location>
        <topology evidence="1">Multi-pass membrane protein</topology>
    </subcellularLocation>
</comment>
<evidence type="ECO:0000256" key="5">
    <source>
        <dbReference type="ARBA" id="ARBA00023136"/>
    </source>
</evidence>
<evidence type="ECO:0000313" key="8">
    <source>
        <dbReference type="EMBL" id="GAL61211.1"/>
    </source>
</evidence>
<feature type="transmembrane region" description="Helical" evidence="6">
    <location>
        <begin position="591"/>
        <end position="609"/>
    </location>
</feature>
<evidence type="ECO:0000256" key="2">
    <source>
        <dbReference type="ARBA" id="ARBA00022475"/>
    </source>
</evidence>
<gene>
    <name evidence="8" type="ORF">JCM19300_4157</name>
</gene>
<keyword evidence="2" id="KW-1003">Cell membrane</keyword>
<reference evidence="8 9" key="1">
    <citation type="journal article" date="2014" name="Genome Announc.">
        <title>Draft Genome Sequences of Marine Flavobacterium Algibacter lectus Strains SS8 and NR4.</title>
        <authorList>
            <person name="Takatani N."/>
            <person name="Nakanishi M."/>
            <person name="Meirelles P."/>
            <person name="Mino S."/>
            <person name="Suda W."/>
            <person name="Oshima K."/>
            <person name="Hattori M."/>
            <person name="Ohkuma M."/>
            <person name="Hosokawa M."/>
            <person name="Miyashita K."/>
            <person name="Thompson F.L."/>
            <person name="Niwa A."/>
            <person name="Sawabe T."/>
            <person name="Sawabe T."/>
        </authorList>
    </citation>
    <scope>NUCLEOTIDE SEQUENCE [LARGE SCALE GENOMIC DNA]</scope>
    <source>
        <strain evidence="8 9">JCM 19300</strain>
    </source>
</reference>
<keyword evidence="3 6" id="KW-0812">Transmembrane</keyword>
<protein>
    <submittedName>
        <fullName evidence="8">Probable integral membrane protein</fullName>
    </submittedName>
</protein>
<dbReference type="Gene3D" id="1.20.1640.10">
    <property type="entry name" value="Multidrug efflux transporter AcrB transmembrane domain"/>
    <property type="match status" value="2"/>
</dbReference>
<accession>A0A090V8S0</accession>
<feature type="transmembrane region" description="Helical" evidence="6">
    <location>
        <begin position="616"/>
        <end position="638"/>
    </location>
</feature>
<feature type="transmembrane region" description="Helical" evidence="6">
    <location>
        <begin position="207"/>
        <end position="225"/>
    </location>
</feature>
<feature type="domain" description="SSD" evidence="7">
    <location>
        <begin position="198"/>
        <end position="358"/>
    </location>
</feature>
<dbReference type="InterPro" id="IPR003392">
    <property type="entry name" value="PTHD_SSD"/>
</dbReference>
<comment type="caution">
    <text evidence="8">The sequence shown here is derived from an EMBL/GenBank/DDBJ whole genome shotgun (WGS) entry which is preliminary data.</text>
</comment>
<keyword evidence="5 6" id="KW-0472">Membrane</keyword>
<evidence type="ECO:0000256" key="1">
    <source>
        <dbReference type="ARBA" id="ARBA00004651"/>
    </source>
</evidence>
<dbReference type="PANTHER" id="PTHR33406:SF12">
    <property type="entry name" value="BLR2997 PROTEIN"/>
    <property type="match status" value="1"/>
</dbReference>
<dbReference type="SUPFAM" id="SSF82866">
    <property type="entry name" value="Multidrug efflux transporter AcrB transmembrane domain"/>
    <property type="match status" value="2"/>
</dbReference>
<feature type="transmembrane region" description="Helical" evidence="6">
    <location>
        <begin position="337"/>
        <end position="359"/>
    </location>
</feature>
<dbReference type="InterPro" id="IPR000731">
    <property type="entry name" value="SSD"/>
</dbReference>
<evidence type="ECO:0000259" key="7">
    <source>
        <dbReference type="PROSITE" id="PS50156"/>
    </source>
</evidence>
<dbReference type="InterPro" id="IPR004869">
    <property type="entry name" value="MMPL_dom"/>
</dbReference>
<organism evidence="8 9">
    <name type="scientific">Algibacter lectus</name>
    <dbReference type="NCBI Taxonomy" id="221126"/>
    <lineage>
        <taxon>Bacteria</taxon>
        <taxon>Pseudomonadati</taxon>
        <taxon>Bacteroidota</taxon>
        <taxon>Flavobacteriia</taxon>
        <taxon>Flavobacteriales</taxon>
        <taxon>Flavobacteriaceae</taxon>
        <taxon>Algibacter</taxon>
    </lineage>
</organism>
<feature type="transmembrane region" description="Helical" evidence="6">
    <location>
        <begin position="683"/>
        <end position="707"/>
    </location>
</feature>
<evidence type="ECO:0000256" key="3">
    <source>
        <dbReference type="ARBA" id="ARBA00022692"/>
    </source>
</evidence>
<keyword evidence="4 6" id="KW-1133">Transmembrane helix</keyword>
<evidence type="ECO:0000256" key="4">
    <source>
        <dbReference type="ARBA" id="ARBA00022989"/>
    </source>
</evidence>
<evidence type="ECO:0000256" key="6">
    <source>
        <dbReference type="SAM" id="Phobius"/>
    </source>
</evidence>
<proteinExistence type="predicted"/>
<dbReference type="PANTHER" id="PTHR33406">
    <property type="entry name" value="MEMBRANE PROTEIN MJ1562-RELATED"/>
    <property type="match status" value="1"/>
</dbReference>
<dbReference type="OrthoDB" id="9805018at2"/>
<feature type="transmembrane region" description="Helical" evidence="6">
    <location>
        <begin position="232"/>
        <end position="251"/>
    </location>
</feature>
<dbReference type="PROSITE" id="PS50156">
    <property type="entry name" value="SSD"/>
    <property type="match status" value="1"/>
</dbReference>
<dbReference type="AlphaFoldDB" id="A0A090V8S0"/>
<dbReference type="GO" id="GO:0005886">
    <property type="term" value="C:plasma membrane"/>
    <property type="evidence" value="ECO:0007669"/>
    <property type="project" value="UniProtKB-SubCell"/>
</dbReference>
<dbReference type="Pfam" id="PF03176">
    <property type="entry name" value="MMPL"/>
    <property type="match status" value="1"/>
</dbReference>
<evidence type="ECO:0000313" key="9">
    <source>
        <dbReference type="Proteomes" id="UP000029644"/>
    </source>
</evidence>
<feature type="transmembrane region" description="Helical" evidence="6">
    <location>
        <begin position="644"/>
        <end position="663"/>
    </location>
</feature>
<name>A0A090V8S0_9FLAO</name>
<dbReference type="Proteomes" id="UP000029644">
    <property type="component" value="Unassembled WGS sequence"/>
</dbReference>
<feature type="transmembrane region" description="Helical" evidence="6">
    <location>
        <begin position="263"/>
        <end position="283"/>
    </location>
</feature>
<dbReference type="Pfam" id="PF02460">
    <property type="entry name" value="Patched"/>
    <property type="match status" value="1"/>
</dbReference>
<feature type="transmembrane region" description="Helical" evidence="6">
    <location>
        <begin position="713"/>
        <end position="740"/>
    </location>
</feature>
<dbReference type="RefSeq" id="WP_042502925.1">
    <property type="nucleotide sequence ID" value="NZ_BBNQ01000002.1"/>
</dbReference>
<dbReference type="EMBL" id="BBNQ01000002">
    <property type="protein sequence ID" value="GAL61211.1"/>
    <property type="molecule type" value="Genomic_DNA"/>
</dbReference>
<dbReference type="InterPro" id="IPR050545">
    <property type="entry name" value="Mycobact_MmpL"/>
</dbReference>